<dbReference type="Gene3D" id="3.20.190.10">
    <property type="entry name" value="MutM-like, N-terminal"/>
    <property type="match status" value="1"/>
</dbReference>
<evidence type="ECO:0000256" key="14">
    <source>
        <dbReference type="ARBA" id="ARBA00044632"/>
    </source>
</evidence>
<keyword evidence="13 15" id="KW-0326">Glycosidase</keyword>
<dbReference type="GO" id="GO:0006284">
    <property type="term" value="P:base-excision repair"/>
    <property type="evidence" value="ECO:0007669"/>
    <property type="project" value="InterPro"/>
</dbReference>
<gene>
    <name evidence="15" type="primary">mutM</name>
    <name evidence="15" type="synonym">fpg</name>
    <name evidence="18" type="ORF">EDD78_10162</name>
</gene>
<dbReference type="NCBIfam" id="TIGR00577">
    <property type="entry name" value="fpg"/>
    <property type="match status" value="1"/>
</dbReference>
<feature type="active site" description="Proton donor; for delta-elimination activity" evidence="15">
    <location>
        <position position="264"/>
    </location>
</feature>
<dbReference type="PROSITE" id="PS51068">
    <property type="entry name" value="FPG_CAT"/>
    <property type="match status" value="1"/>
</dbReference>
<feature type="domain" description="Formamidopyrimidine-DNA glycosylase catalytic" evidence="17">
    <location>
        <begin position="2"/>
        <end position="115"/>
    </location>
</feature>
<name>A0A9X8Y9E6_9FIRM</name>
<comment type="catalytic activity">
    <reaction evidence="1 15">
        <text>Hydrolysis of DNA containing ring-opened 7-methylguanine residues, releasing 2,6-diamino-4-hydroxy-5-(N-methyl)formamidopyrimidine.</text>
        <dbReference type="EC" id="3.2.2.23"/>
    </reaction>
</comment>
<evidence type="ECO:0000256" key="2">
    <source>
        <dbReference type="ARBA" id="ARBA00009409"/>
    </source>
</evidence>
<dbReference type="Gene3D" id="1.10.8.50">
    <property type="match status" value="1"/>
</dbReference>
<keyword evidence="12 15" id="KW-0511">Multifunctional enzyme</keyword>
<dbReference type="EC" id="4.2.99.18" evidence="15"/>
<dbReference type="Pfam" id="PF01149">
    <property type="entry name" value="Fapy_DNA_glyco"/>
    <property type="match status" value="1"/>
</dbReference>
<comment type="caution">
    <text evidence="18">The sequence shown here is derived from an EMBL/GenBank/DDBJ whole genome shotgun (WGS) entry which is preliminary data.</text>
</comment>
<dbReference type="SMART" id="SM01232">
    <property type="entry name" value="H2TH"/>
    <property type="match status" value="1"/>
</dbReference>
<evidence type="ECO:0000259" key="16">
    <source>
        <dbReference type="PROSITE" id="PS51066"/>
    </source>
</evidence>
<dbReference type="InterPro" id="IPR015887">
    <property type="entry name" value="DNA_glyclase_Znf_dom_DNA_BS"/>
</dbReference>
<dbReference type="AlphaFoldDB" id="A0A9X8Y9E6"/>
<feature type="binding site" evidence="15">
    <location>
        <position position="93"/>
    </location>
    <ligand>
        <name>DNA</name>
        <dbReference type="ChEBI" id="CHEBI:16991"/>
    </ligand>
</feature>
<keyword evidence="19" id="KW-1185">Reference proteome</keyword>
<feature type="active site" description="Schiff-base intermediate with DNA" evidence="15">
    <location>
        <position position="2"/>
    </location>
</feature>
<evidence type="ECO:0000256" key="3">
    <source>
        <dbReference type="ARBA" id="ARBA00011245"/>
    </source>
</evidence>
<keyword evidence="4 15" id="KW-0479">Metal-binding</keyword>
<dbReference type="EMBL" id="SLUK01000001">
    <property type="protein sequence ID" value="TCL45084.1"/>
    <property type="molecule type" value="Genomic_DNA"/>
</dbReference>
<evidence type="ECO:0000256" key="4">
    <source>
        <dbReference type="ARBA" id="ARBA00022723"/>
    </source>
</evidence>
<dbReference type="GO" id="GO:0003684">
    <property type="term" value="F:damaged DNA binding"/>
    <property type="evidence" value="ECO:0007669"/>
    <property type="project" value="InterPro"/>
</dbReference>
<dbReference type="PROSITE" id="PS01242">
    <property type="entry name" value="ZF_FPG_1"/>
    <property type="match status" value="1"/>
</dbReference>
<dbReference type="NCBIfam" id="NF002211">
    <property type="entry name" value="PRK01103.1"/>
    <property type="match status" value="1"/>
</dbReference>
<evidence type="ECO:0000256" key="11">
    <source>
        <dbReference type="ARBA" id="ARBA00023239"/>
    </source>
</evidence>
<evidence type="ECO:0000313" key="18">
    <source>
        <dbReference type="EMBL" id="TCL45084.1"/>
    </source>
</evidence>
<proteinExistence type="inferred from homology"/>
<evidence type="ECO:0000256" key="12">
    <source>
        <dbReference type="ARBA" id="ARBA00023268"/>
    </source>
</evidence>
<dbReference type="GO" id="GO:0140078">
    <property type="term" value="F:class I DNA-(apurinic or apyrimidinic site) endonuclease activity"/>
    <property type="evidence" value="ECO:0007669"/>
    <property type="project" value="UniProtKB-EC"/>
</dbReference>
<comment type="cofactor">
    <cofactor evidence="15">
        <name>Zn(2+)</name>
        <dbReference type="ChEBI" id="CHEBI:29105"/>
    </cofactor>
    <text evidence="15">Binds 1 zinc ion per subunit.</text>
</comment>
<feature type="domain" description="FPG-type" evidence="16">
    <location>
        <begin position="240"/>
        <end position="274"/>
    </location>
</feature>
<feature type="active site" description="Proton donor" evidence="15">
    <location>
        <position position="3"/>
    </location>
</feature>
<comment type="subunit">
    <text evidence="3 15">Monomer.</text>
</comment>
<evidence type="ECO:0000256" key="10">
    <source>
        <dbReference type="ARBA" id="ARBA00023204"/>
    </source>
</evidence>
<dbReference type="InterPro" id="IPR015886">
    <property type="entry name" value="H2TH_FPG"/>
</dbReference>
<feature type="binding site" evidence="15">
    <location>
        <position position="155"/>
    </location>
    <ligand>
        <name>DNA</name>
        <dbReference type="ChEBI" id="CHEBI:16991"/>
    </ligand>
</feature>
<sequence length="274" mass="30673">MPELPEVETIKRILAPQLCGRRIAAVQLVRPEVVAHPGARRFTDVLTGKKIMGMDRRGKFLLFELEGGGRLILHLRMTGQLLATPSDYPKEKHTHLVLGLEGGGELRYIDVRRFGRFWLLESGEEDSYSGIERLGPEPFGPAFCAGYLQEALQTRRRAIKECLLDQGVVAGIGNIYADEILFAAGILPTRAACTLGQEEWRRLEKAIPHILRQGIENDRITPEQYLALQGREYRDGPSFAMYGRQGQPCPRCGAPIERIILSGRSSCYCPRCQA</sequence>
<feature type="binding site" evidence="15">
    <location>
        <position position="112"/>
    </location>
    <ligand>
        <name>DNA</name>
        <dbReference type="ChEBI" id="CHEBI:16991"/>
    </ligand>
</feature>
<keyword evidence="8 15" id="KW-0862">Zinc</keyword>
<dbReference type="RefSeq" id="WP_132083391.1">
    <property type="nucleotide sequence ID" value="NZ_SLUK01000001.1"/>
</dbReference>
<reference evidence="18 19" key="1">
    <citation type="submission" date="2019-03" db="EMBL/GenBank/DDBJ databases">
        <title>Genomic Encyclopedia of Type Strains, Phase IV (KMG-IV): sequencing the most valuable type-strain genomes for metagenomic binning, comparative biology and taxonomic classification.</title>
        <authorList>
            <person name="Goeker M."/>
        </authorList>
    </citation>
    <scope>NUCLEOTIDE SEQUENCE [LARGE SCALE GENOMIC DNA]</scope>
    <source>
        <strain evidence="18 19">DSM 100433</strain>
    </source>
</reference>
<dbReference type="PANTHER" id="PTHR22993:SF9">
    <property type="entry name" value="FORMAMIDOPYRIMIDINE-DNA GLYCOSYLASE"/>
    <property type="match status" value="1"/>
</dbReference>
<dbReference type="Pfam" id="PF06827">
    <property type="entry name" value="zf-FPG_IleRS"/>
    <property type="match status" value="1"/>
</dbReference>
<keyword evidence="6 15" id="KW-0863">Zinc-finger</keyword>
<dbReference type="InterPro" id="IPR020629">
    <property type="entry name" value="FPG_Glyclase"/>
</dbReference>
<keyword evidence="9 15" id="KW-0238">DNA-binding</keyword>
<keyword evidence="5 15" id="KW-0227">DNA damage</keyword>
<comment type="catalytic activity">
    <reaction evidence="14 15">
        <text>2'-deoxyribonucleotide-(2'-deoxyribose 5'-phosphate)-2'-deoxyribonucleotide-DNA = a 3'-end 2'-deoxyribonucleotide-(2,3-dehydro-2,3-deoxyribose 5'-phosphate)-DNA + a 5'-end 5'-phospho-2'-deoxyribonucleoside-DNA + H(+)</text>
        <dbReference type="Rhea" id="RHEA:66592"/>
        <dbReference type="Rhea" id="RHEA-COMP:13180"/>
        <dbReference type="Rhea" id="RHEA-COMP:16897"/>
        <dbReference type="Rhea" id="RHEA-COMP:17067"/>
        <dbReference type="ChEBI" id="CHEBI:15378"/>
        <dbReference type="ChEBI" id="CHEBI:136412"/>
        <dbReference type="ChEBI" id="CHEBI:157695"/>
        <dbReference type="ChEBI" id="CHEBI:167181"/>
        <dbReference type="EC" id="4.2.99.18"/>
    </reaction>
</comment>
<evidence type="ECO:0000256" key="8">
    <source>
        <dbReference type="ARBA" id="ARBA00022833"/>
    </source>
</evidence>
<comment type="similarity">
    <text evidence="2 15">Belongs to the FPG family.</text>
</comment>
<evidence type="ECO:0000256" key="15">
    <source>
        <dbReference type="HAMAP-Rule" id="MF_00103"/>
    </source>
</evidence>
<dbReference type="SUPFAM" id="SSF81624">
    <property type="entry name" value="N-terminal domain of MutM-like DNA repair proteins"/>
    <property type="match status" value="1"/>
</dbReference>
<organism evidence="18 19">
    <name type="scientific">Harryflintia acetispora</name>
    <dbReference type="NCBI Taxonomy" id="1849041"/>
    <lineage>
        <taxon>Bacteria</taxon>
        <taxon>Bacillati</taxon>
        <taxon>Bacillota</taxon>
        <taxon>Clostridia</taxon>
        <taxon>Eubacteriales</taxon>
        <taxon>Oscillospiraceae</taxon>
        <taxon>Harryflintia</taxon>
    </lineage>
</organism>
<dbReference type="Proteomes" id="UP000294682">
    <property type="component" value="Unassembled WGS sequence"/>
</dbReference>
<evidence type="ECO:0000313" key="19">
    <source>
        <dbReference type="Proteomes" id="UP000294682"/>
    </source>
</evidence>
<evidence type="ECO:0000256" key="6">
    <source>
        <dbReference type="ARBA" id="ARBA00022771"/>
    </source>
</evidence>
<dbReference type="SUPFAM" id="SSF57716">
    <property type="entry name" value="Glucocorticoid receptor-like (DNA-binding domain)"/>
    <property type="match status" value="1"/>
</dbReference>
<dbReference type="GO" id="GO:0034039">
    <property type="term" value="F:8-oxo-7,8-dihydroguanine DNA N-glycosylase activity"/>
    <property type="evidence" value="ECO:0007669"/>
    <property type="project" value="TreeGrafter"/>
</dbReference>
<dbReference type="InterPro" id="IPR035937">
    <property type="entry name" value="FPG_N"/>
</dbReference>
<dbReference type="GO" id="GO:0003690">
    <property type="term" value="F:double-stranded DNA binding"/>
    <property type="evidence" value="ECO:0007669"/>
    <property type="project" value="UniProtKB-ARBA"/>
</dbReference>
<dbReference type="InterPro" id="IPR010663">
    <property type="entry name" value="Znf_FPG/IleRS"/>
</dbReference>
<dbReference type="Pfam" id="PF06831">
    <property type="entry name" value="H2TH"/>
    <property type="match status" value="1"/>
</dbReference>
<dbReference type="PANTHER" id="PTHR22993">
    <property type="entry name" value="FORMAMIDOPYRIMIDINE-DNA GLYCOSYLASE"/>
    <property type="match status" value="1"/>
</dbReference>
<evidence type="ECO:0000256" key="7">
    <source>
        <dbReference type="ARBA" id="ARBA00022801"/>
    </source>
</evidence>
<dbReference type="HAMAP" id="MF_00103">
    <property type="entry name" value="Fapy_DNA_glycosyl"/>
    <property type="match status" value="1"/>
</dbReference>
<feature type="active site" description="Proton donor; for beta-elimination activity" evidence="15">
    <location>
        <position position="59"/>
    </location>
</feature>
<dbReference type="CDD" id="cd08966">
    <property type="entry name" value="EcFpg-like_N"/>
    <property type="match status" value="1"/>
</dbReference>
<evidence type="ECO:0000256" key="13">
    <source>
        <dbReference type="ARBA" id="ARBA00023295"/>
    </source>
</evidence>
<keyword evidence="11 15" id="KW-0456">Lyase</keyword>
<dbReference type="InterPro" id="IPR000214">
    <property type="entry name" value="Znf_DNA_glyclase/AP_lyase"/>
</dbReference>
<keyword evidence="7 15" id="KW-0378">Hydrolase</keyword>
<evidence type="ECO:0000259" key="17">
    <source>
        <dbReference type="PROSITE" id="PS51068"/>
    </source>
</evidence>
<dbReference type="PROSITE" id="PS51066">
    <property type="entry name" value="ZF_FPG_2"/>
    <property type="match status" value="1"/>
</dbReference>
<dbReference type="InterPro" id="IPR010979">
    <property type="entry name" value="Ribosomal_uS13-like_H2TH"/>
</dbReference>
<dbReference type="FunFam" id="1.10.8.50:FF:000003">
    <property type="entry name" value="Formamidopyrimidine-DNA glycosylase"/>
    <property type="match status" value="1"/>
</dbReference>
<dbReference type="GO" id="GO:0008270">
    <property type="term" value="F:zinc ion binding"/>
    <property type="evidence" value="ECO:0007669"/>
    <property type="project" value="UniProtKB-UniRule"/>
</dbReference>
<dbReference type="SMART" id="SM00898">
    <property type="entry name" value="Fapy_DNA_glyco"/>
    <property type="match status" value="1"/>
</dbReference>
<protein>
    <recommendedName>
        <fullName evidence="15">Formamidopyrimidine-DNA glycosylase</fullName>
        <shortName evidence="15">Fapy-DNA glycosylase</shortName>
        <ecNumber evidence="15">3.2.2.23</ecNumber>
    </recommendedName>
    <alternativeName>
        <fullName evidence="15">DNA-(apurinic or apyrimidinic site) lyase MutM</fullName>
        <shortName evidence="15">AP lyase MutM</shortName>
        <ecNumber evidence="15">4.2.99.18</ecNumber>
    </alternativeName>
</protein>
<accession>A0A9X8Y9E6</accession>
<evidence type="ECO:0000256" key="9">
    <source>
        <dbReference type="ARBA" id="ARBA00023125"/>
    </source>
</evidence>
<dbReference type="InterPro" id="IPR012319">
    <property type="entry name" value="FPG_cat"/>
</dbReference>
<evidence type="ECO:0000256" key="1">
    <source>
        <dbReference type="ARBA" id="ARBA00001668"/>
    </source>
</evidence>
<keyword evidence="10 15" id="KW-0234">DNA repair</keyword>
<dbReference type="SUPFAM" id="SSF46946">
    <property type="entry name" value="S13-like H2TH domain"/>
    <property type="match status" value="1"/>
</dbReference>
<dbReference type="EC" id="3.2.2.23" evidence="15"/>
<comment type="function">
    <text evidence="15">Involved in base excision repair of DNA damaged by oxidation or by mutagenic agents. Acts as DNA glycosylase that recognizes and removes damaged bases. Has a preference for oxidized purines, such as 7,8-dihydro-8-oxoguanine (8-oxoG). Has AP (apurinic/apyrimidinic) lyase activity and introduces nicks in the DNA strand. Cleaves the DNA backbone by beta-delta elimination to generate a single-strand break at the site of the removed base with both 3'- and 5'-phosphates.</text>
</comment>
<evidence type="ECO:0000256" key="5">
    <source>
        <dbReference type="ARBA" id="ARBA00022763"/>
    </source>
</evidence>